<feature type="region of interest" description="Disordered" evidence="2">
    <location>
        <begin position="636"/>
        <end position="721"/>
    </location>
</feature>
<feature type="region of interest" description="Disordered" evidence="2">
    <location>
        <begin position="111"/>
        <end position="155"/>
    </location>
</feature>
<feature type="compositionally biased region" description="Acidic residues" evidence="2">
    <location>
        <begin position="968"/>
        <end position="978"/>
    </location>
</feature>
<name>A0AAW0ENL6_9TRYP</name>
<feature type="compositionally biased region" description="Low complexity" evidence="2">
    <location>
        <begin position="144"/>
        <end position="155"/>
    </location>
</feature>
<feature type="region of interest" description="Disordered" evidence="2">
    <location>
        <begin position="197"/>
        <end position="227"/>
    </location>
</feature>
<proteinExistence type="predicted"/>
<feature type="compositionally biased region" description="Low complexity" evidence="2">
    <location>
        <begin position="1179"/>
        <end position="1196"/>
    </location>
</feature>
<feature type="compositionally biased region" description="Basic and acidic residues" evidence="2">
    <location>
        <begin position="378"/>
        <end position="387"/>
    </location>
</feature>
<feature type="region of interest" description="Disordered" evidence="2">
    <location>
        <begin position="1244"/>
        <end position="1263"/>
    </location>
</feature>
<accession>A0AAW0ENL6</accession>
<feature type="region of interest" description="Disordered" evidence="2">
    <location>
        <begin position="861"/>
        <end position="896"/>
    </location>
</feature>
<feature type="compositionally biased region" description="Low complexity" evidence="2">
    <location>
        <begin position="208"/>
        <end position="222"/>
    </location>
</feature>
<feature type="region of interest" description="Disordered" evidence="2">
    <location>
        <begin position="1125"/>
        <end position="1202"/>
    </location>
</feature>
<comment type="caution">
    <text evidence="3">The sequence shown here is derived from an EMBL/GenBank/DDBJ whole genome shotgun (WGS) entry which is preliminary data.</text>
</comment>
<feature type="coiled-coil region" evidence="1">
    <location>
        <begin position="1008"/>
        <end position="1035"/>
    </location>
</feature>
<dbReference type="EMBL" id="JAECZO010000044">
    <property type="protein sequence ID" value="KAK7194892.1"/>
    <property type="molecule type" value="Genomic_DNA"/>
</dbReference>
<gene>
    <name evidence="3" type="ORF">NESM_000410700</name>
</gene>
<dbReference type="Proteomes" id="UP001430356">
    <property type="component" value="Unassembled WGS sequence"/>
</dbReference>
<feature type="region of interest" description="Disordered" evidence="2">
    <location>
        <begin position="792"/>
        <end position="842"/>
    </location>
</feature>
<feature type="compositionally biased region" description="Basic and acidic residues" evidence="2">
    <location>
        <begin position="824"/>
        <end position="838"/>
    </location>
</feature>
<feature type="compositionally biased region" description="Low complexity" evidence="2">
    <location>
        <begin position="1556"/>
        <end position="1565"/>
    </location>
</feature>
<sequence length="1670" mass="174021">MRGQTLVDVGAPPEPRSPRRSSRSPSEEPEAAKASPSRDAAMLTTSRSLSCAGDGGAAAPPVLARRLSSVAHLSYRDMDPYDVCRVDVDQLHELQEEQVAVARALQAALRTRPPSMHRAPGVENIAPGERLGQQRSPTPPPPSSSSSTTPASASRLAHRLRLLQRESATYAATRCVPSVEGLLNSFDAYWAWKRDNTQDADADPPPHTSAAASNTAAARSGTRPTLRQRYDAARRASDELSCFLRLHGEAVQALDAQLAVWSRHHANRDAADAPPVQQCSSEFEAYVDQLVEVAQTTQHIVQLLQSALQQLCRPAPTATALVRRGGLTAAANTASASNALRPQPHAMTVESAKAAKDHRDRRPPAQPDSETGVARTPQRRDVRRGDGVDAGAVPVGAGDRHSAWADAVSPPTPPSAVATASASPASFSASPPPRHAVQASSHRRRRSRRSPSPPSPAVPLDSSAERARSTASTHRRASPSTVGAVSLSPLTATRTAPPTLTAAVPVAHSQEGSSGGREQGNTAPHVAAAEGDEGECVVAAVTPVMTARRAGAGHASSPSPPSSPRTAGGEARSLLHELSASAHTTAADAETRGRRRQHRSSLQPRRSAAAAADDDDVHAASAAAAAAAAVVFVPPSSAPMPQQTASTVRDDVRSRDTKSSPSPPPRRPLLSSSMALSTAVSEESRVSLHSLSPSSLSAHAATGRSATRDGGGTADDSHECRGVGRAASIPNSVWPRLLHSAVPEHGPSGALAATPVVALECEGEGGGGPTAPVADSSFYTAARSVAATTAVAAEEVASPTPAHRASPPSPPPPLRTTQLTAEAGRQEGPRARAWERTLDPTPLPTLESLEVELEAVQEHLRADRPAPARRGSPASTATAGTTTTTRTGEGRAASAGVMHRAIDDQWRLTMAEESRAFHAEQRRSLRKVRRYVKHALHEVVEAVSAAASSQSSRASSRAHRDGAAPTATEEEPRVDDDAAAAAAPDTRGSPAAVPAPPVEAQDAVGPQTAVLRRDLADAEARAARLEQLTVQLKKRLWIAERAQQRPAAAAHSADGPPRRRLSLRDAFIYGRSGNVVGGGRADMQLNDDGDGDGDGAAGAVGAAAAAEEEALLYLVDRALGCGTSVRHSSDGLRRTPAAVSPRCVPPSPPTARSPDLKCFDDDDHDGLVRLGHHHRGPDASTSTSAAAAASSSSRATSRSRRRYERRASIFELLRSTAAATAAAPHLPASTGAKDEQDVVARLQSPSPAAPAAGAAERRRHRYDADARHGDAAALSHRTPAGLQSTSSNYYATISGGGGGGVASAAALRSPVSASALRAEHVLQSARVLLQRRSAALAAGHQHDHDGGARVGHVAAPGRWGEHAEQLDSHAAAAAAAAAAQQPARHLQLPSCESPPEGVYHGYDTSPCSAVAYSTGKLPRAVSLTGVAGAAPSTPPAAQAVRAALHRTLSSTSPSRHRVDSATSPIAKEEEGGGGGLGTAVRRSRVDRGSGDEGTGSFDISSREHSAPSAHTVDTRSTRGFRSPSSHTHARVGPRRSDGERAASPLPTMQPHRGASRRSISAASSDESAEQQLLDTLASQEATLTAALRELQEQQRQLSEKKREVSLFAQRAAPGVTHPRQTKGSAGADLSHLLKRFEAAASTLADRERRARESLRAVQRQRTALMRDDLL</sequence>
<feature type="region of interest" description="Disordered" evidence="2">
    <location>
        <begin position="333"/>
        <end position="491"/>
    </location>
</feature>
<evidence type="ECO:0000256" key="2">
    <source>
        <dbReference type="SAM" id="MobiDB-lite"/>
    </source>
</evidence>
<reference evidence="3 4" key="1">
    <citation type="journal article" date="2021" name="MBio">
        <title>A New Model Trypanosomatid, Novymonas esmeraldas: Genomic Perception of Its 'Candidatus Pandoraea novymonadis' Endosymbiont.</title>
        <authorList>
            <person name="Zakharova A."/>
            <person name="Saura A."/>
            <person name="Butenko A."/>
            <person name="Podesvova L."/>
            <person name="Warmusova S."/>
            <person name="Kostygov A.Y."/>
            <person name="Nenarokova A."/>
            <person name="Lukes J."/>
            <person name="Opperdoes F.R."/>
            <person name="Yurchenko V."/>
        </authorList>
    </citation>
    <scope>NUCLEOTIDE SEQUENCE [LARGE SCALE GENOMIC DNA]</scope>
    <source>
        <strain evidence="3 4">E262AT.01</strain>
    </source>
</reference>
<organism evidence="3 4">
    <name type="scientific">Novymonas esmeraldas</name>
    <dbReference type="NCBI Taxonomy" id="1808958"/>
    <lineage>
        <taxon>Eukaryota</taxon>
        <taxon>Discoba</taxon>
        <taxon>Euglenozoa</taxon>
        <taxon>Kinetoplastea</taxon>
        <taxon>Metakinetoplastina</taxon>
        <taxon>Trypanosomatida</taxon>
        <taxon>Trypanosomatidae</taxon>
        <taxon>Novymonas</taxon>
    </lineage>
</organism>
<feature type="compositionally biased region" description="Low complexity" evidence="2">
    <location>
        <begin position="943"/>
        <end position="955"/>
    </location>
</feature>
<feature type="compositionally biased region" description="Low complexity" evidence="2">
    <location>
        <begin position="792"/>
        <end position="806"/>
    </location>
</feature>
<feature type="compositionally biased region" description="Low complexity" evidence="2">
    <location>
        <begin position="415"/>
        <end position="429"/>
    </location>
</feature>
<protein>
    <submittedName>
        <fullName evidence="3">Uncharacterized protein</fullName>
    </submittedName>
</protein>
<evidence type="ECO:0000313" key="4">
    <source>
        <dbReference type="Proteomes" id="UP001430356"/>
    </source>
</evidence>
<feature type="compositionally biased region" description="Low complexity" evidence="2">
    <location>
        <begin position="687"/>
        <end position="701"/>
    </location>
</feature>
<feature type="compositionally biased region" description="Basic and acidic residues" evidence="2">
    <location>
        <begin position="353"/>
        <end position="363"/>
    </location>
</feature>
<evidence type="ECO:0000313" key="3">
    <source>
        <dbReference type="EMBL" id="KAK7194892.1"/>
    </source>
</evidence>
<feature type="region of interest" description="Disordered" evidence="2">
    <location>
        <begin position="943"/>
        <end position="1006"/>
    </location>
</feature>
<feature type="region of interest" description="Disordered" evidence="2">
    <location>
        <begin position="549"/>
        <end position="614"/>
    </location>
</feature>
<feature type="compositionally biased region" description="Low complexity" evidence="2">
    <location>
        <begin position="1244"/>
        <end position="1254"/>
    </location>
</feature>
<keyword evidence="4" id="KW-1185">Reference proteome</keyword>
<feature type="region of interest" description="Disordered" evidence="2">
    <location>
        <begin position="1446"/>
        <end position="1570"/>
    </location>
</feature>
<feature type="region of interest" description="Disordered" evidence="2">
    <location>
        <begin position="1"/>
        <end position="59"/>
    </location>
</feature>
<feature type="compositionally biased region" description="Basic and acidic residues" evidence="2">
    <location>
        <begin position="648"/>
        <end position="658"/>
    </location>
</feature>
<feature type="compositionally biased region" description="Low complexity" evidence="2">
    <location>
        <begin position="870"/>
        <end position="896"/>
    </location>
</feature>
<keyword evidence="1" id="KW-0175">Coiled coil</keyword>
<feature type="compositionally biased region" description="Polar residues" evidence="2">
    <location>
        <begin position="1517"/>
        <end position="1526"/>
    </location>
</feature>
<feature type="region of interest" description="Disordered" evidence="2">
    <location>
        <begin position="505"/>
        <end position="530"/>
    </location>
</feature>
<evidence type="ECO:0000256" key="1">
    <source>
        <dbReference type="SAM" id="Coils"/>
    </source>
</evidence>
<feature type="coiled-coil region" evidence="1">
    <location>
        <begin position="1573"/>
        <end position="1610"/>
    </location>
</feature>